<gene>
    <name evidence="4" type="primary">alr</name>
    <name evidence="4" type="ORF">KQI75_02650</name>
</gene>
<proteinExistence type="inferred from homology"/>
<dbReference type="PROSITE" id="PS00395">
    <property type="entry name" value="ALANINE_RACEMASE"/>
    <property type="match status" value="1"/>
</dbReference>
<dbReference type="EMBL" id="JAHLQI010000001">
    <property type="protein sequence ID" value="MBU5489538.1"/>
    <property type="molecule type" value="Genomic_DNA"/>
</dbReference>
<keyword evidence="2 4" id="KW-0413">Isomerase</keyword>
<comment type="catalytic activity">
    <reaction evidence="2">
        <text>L-alanine = D-alanine</text>
        <dbReference type="Rhea" id="RHEA:20249"/>
        <dbReference type="ChEBI" id="CHEBI:57416"/>
        <dbReference type="ChEBI" id="CHEBI:57972"/>
        <dbReference type="EC" id="5.1.1.1"/>
    </reaction>
</comment>
<comment type="similarity">
    <text evidence="2">Belongs to the alanine racemase family.</text>
</comment>
<organism evidence="4 5">
    <name type="scientific">Butyricicoccus intestinisimiae</name>
    <dbReference type="NCBI Taxonomy" id="2841509"/>
    <lineage>
        <taxon>Bacteria</taxon>
        <taxon>Bacillati</taxon>
        <taxon>Bacillota</taxon>
        <taxon>Clostridia</taxon>
        <taxon>Eubacteriales</taxon>
        <taxon>Butyricicoccaceae</taxon>
        <taxon>Butyricicoccus</taxon>
    </lineage>
</organism>
<feature type="active site" description="Proton acceptor; specific for D-alanine" evidence="2">
    <location>
        <position position="44"/>
    </location>
</feature>
<dbReference type="RefSeq" id="WP_216469130.1">
    <property type="nucleotide sequence ID" value="NZ_JAHLQI010000001.1"/>
</dbReference>
<dbReference type="HAMAP" id="MF_01201">
    <property type="entry name" value="Ala_racemase"/>
    <property type="match status" value="1"/>
</dbReference>
<keyword evidence="5" id="KW-1185">Reference proteome</keyword>
<comment type="pathway">
    <text evidence="2">Amino-acid biosynthesis; D-alanine biosynthesis; D-alanine from L-alanine: step 1/1.</text>
</comment>
<dbReference type="InterPro" id="IPR011079">
    <property type="entry name" value="Ala_racemase_C"/>
</dbReference>
<feature type="domain" description="Alanine racemase C-terminal" evidence="3">
    <location>
        <begin position="263"/>
        <end position="387"/>
    </location>
</feature>
<feature type="binding site" evidence="2">
    <location>
        <position position="142"/>
    </location>
    <ligand>
        <name>substrate</name>
    </ligand>
</feature>
<reference evidence="4 5" key="1">
    <citation type="submission" date="2021-06" db="EMBL/GenBank/DDBJ databases">
        <authorList>
            <person name="Sun Q."/>
            <person name="Li D."/>
        </authorList>
    </citation>
    <scope>NUCLEOTIDE SEQUENCE [LARGE SCALE GENOMIC DNA]</scope>
    <source>
        <strain evidence="4 5">MSJd-7</strain>
    </source>
</reference>
<evidence type="ECO:0000259" key="3">
    <source>
        <dbReference type="SMART" id="SM01005"/>
    </source>
</evidence>
<dbReference type="PANTHER" id="PTHR30511:SF0">
    <property type="entry name" value="ALANINE RACEMASE, CATABOLIC-RELATED"/>
    <property type="match status" value="1"/>
</dbReference>
<dbReference type="Pfam" id="PF01168">
    <property type="entry name" value="Ala_racemase_N"/>
    <property type="match status" value="1"/>
</dbReference>
<feature type="active site" description="Proton acceptor; specific for L-alanine" evidence="2">
    <location>
        <position position="284"/>
    </location>
</feature>
<dbReference type="NCBIfam" id="TIGR00492">
    <property type="entry name" value="alr"/>
    <property type="match status" value="1"/>
</dbReference>
<dbReference type="CDD" id="cd00430">
    <property type="entry name" value="PLPDE_III_AR"/>
    <property type="match status" value="1"/>
</dbReference>
<evidence type="ECO:0000256" key="1">
    <source>
        <dbReference type="ARBA" id="ARBA00001933"/>
    </source>
</evidence>
<protein>
    <recommendedName>
        <fullName evidence="2">Alanine racemase</fullName>
        <ecNumber evidence="2">5.1.1.1</ecNumber>
    </recommendedName>
</protein>
<dbReference type="InterPro" id="IPR001608">
    <property type="entry name" value="Ala_racemase_N"/>
</dbReference>
<dbReference type="SMART" id="SM01005">
    <property type="entry name" value="Ala_racemase_C"/>
    <property type="match status" value="1"/>
</dbReference>
<evidence type="ECO:0000313" key="5">
    <source>
        <dbReference type="Proteomes" id="UP000783588"/>
    </source>
</evidence>
<dbReference type="Proteomes" id="UP000783588">
    <property type="component" value="Unassembled WGS sequence"/>
</dbReference>
<name>A0ABS6EPW9_9FIRM</name>
<accession>A0ABS6EPW9</accession>
<dbReference type="Pfam" id="PF00842">
    <property type="entry name" value="Ala_racemase_C"/>
    <property type="match status" value="1"/>
</dbReference>
<evidence type="ECO:0000313" key="4">
    <source>
        <dbReference type="EMBL" id="MBU5489538.1"/>
    </source>
</evidence>
<comment type="caution">
    <text evidence="4">The sequence shown here is derived from an EMBL/GenBank/DDBJ whole genome shotgun (WGS) entry which is preliminary data.</text>
</comment>
<dbReference type="InterPro" id="IPR020622">
    <property type="entry name" value="Ala_racemase_pyridoxalP-BS"/>
</dbReference>
<evidence type="ECO:0000256" key="2">
    <source>
        <dbReference type="HAMAP-Rule" id="MF_01201"/>
    </source>
</evidence>
<comment type="function">
    <text evidence="2">Catalyzes the interconversion of L-alanine and D-alanine. May also act on other amino acids.</text>
</comment>
<dbReference type="GO" id="GO:0008784">
    <property type="term" value="F:alanine racemase activity"/>
    <property type="evidence" value="ECO:0007669"/>
    <property type="project" value="UniProtKB-EC"/>
</dbReference>
<feature type="binding site" evidence="2">
    <location>
        <position position="332"/>
    </location>
    <ligand>
        <name>substrate</name>
    </ligand>
</feature>
<keyword evidence="2" id="KW-0663">Pyridoxal phosphate</keyword>
<sequence length="389" mass="42053">MATTNETGRCWAEINLDNLRYNFTQIRDHVKAIMPEAKVLGVVKADAYGHGAVQAATVLRDAGADFFAVATIGEGVELREAGFTLPILVLGYVGDADAALLAEYDIAAALCDTDTAKAFSAAAQAAGKPIRVHIALNTGMTRIGFETRSTKENVQEILQAISLPGLEAEGAFTHFAVADVNGGEEFTELQYRRFVDMCLELEKHGINLMYRHCSNSAAILQHTQTFTTDLYREGAFNMVRAGIILYGYYPDADTKKTVPLKPVMTVKARVAQVRDIPAGDSIGYGRTFTADKPMRVAVFTIGYADGYPRVASNHISVVIQDKVVPTVGRICMDMAWADVTGMDVKRGDEVTVFGDCPITADTLAAAAGTISYEVTCDISKRVPRIYLGA</sequence>
<feature type="modified residue" description="N6-(pyridoxal phosphate)lysine" evidence="2">
    <location>
        <position position="44"/>
    </location>
</feature>
<dbReference type="PANTHER" id="PTHR30511">
    <property type="entry name" value="ALANINE RACEMASE"/>
    <property type="match status" value="1"/>
</dbReference>
<comment type="cofactor">
    <cofactor evidence="1 2">
        <name>pyridoxal 5'-phosphate</name>
        <dbReference type="ChEBI" id="CHEBI:597326"/>
    </cofactor>
</comment>
<dbReference type="InterPro" id="IPR000821">
    <property type="entry name" value="Ala_racemase"/>
</dbReference>
<dbReference type="EC" id="5.1.1.1" evidence="2"/>